<reference evidence="4 5" key="1">
    <citation type="submission" date="2024-10" db="EMBL/GenBank/DDBJ databases">
        <title>The Natural Products Discovery Center: Release of the First 8490 Sequenced Strains for Exploring Actinobacteria Biosynthetic Diversity.</title>
        <authorList>
            <person name="Kalkreuter E."/>
            <person name="Kautsar S.A."/>
            <person name="Yang D."/>
            <person name="Bader C.D."/>
            <person name="Teijaro C.N."/>
            <person name="Fluegel L."/>
            <person name="Davis C.M."/>
            <person name="Simpson J.R."/>
            <person name="Lauterbach L."/>
            <person name="Steele A.D."/>
            <person name="Gui C."/>
            <person name="Meng S."/>
            <person name="Li G."/>
            <person name="Viehrig K."/>
            <person name="Ye F."/>
            <person name="Su P."/>
            <person name="Kiefer A.F."/>
            <person name="Nichols A."/>
            <person name="Cepeda A.J."/>
            <person name="Yan W."/>
            <person name="Fan B."/>
            <person name="Jiang Y."/>
            <person name="Adhikari A."/>
            <person name="Zheng C.-J."/>
            <person name="Schuster L."/>
            <person name="Cowan T.M."/>
            <person name="Smanski M.J."/>
            <person name="Chevrette M.G."/>
            <person name="De Carvalho L.P.S."/>
            <person name="Shen B."/>
        </authorList>
    </citation>
    <scope>NUCLEOTIDE SEQUENCE [LARGE SCALE GENOMIC DNA]</scope>
    <source>
        <strain evidence="4 5">NPDC018013</strain>
    </source>
</reference>
<evidence type="ECO:0000313" key="5">
    <source>
        <dbReference type="Proteomes" id="UP001610990"/>
    </source>
</evidence>
<keyword evidence="5" id="KW-1185">Reference proteome</keyword>
<organism evidence="4 5">
    <name type="scientific">Streptomyces celluloflavus</name>
    <dbReference type="NCBI Taxonomy" id="58344"/>
    <lineage>
        <taxon>Bacteria</taxon>
        <taxon>Bacillati</taxon>
        <taxon>Actinomycetota</taxon>
        <taxon>Actinomycetes</taxon>
        <taxon>Kitasatosporales</taxon>
        <taxon>Streptomycetaceae</taxon>
        <taxon>Streptomyces</taxon>
    </lineage>
</organism>
<dbReference type="CDD" id="cd08946">
    <property type="entry name" value="SDR_e"/>
    <property type="match status" value="1"/>
</dbReference>
<feature type="compositionally biased region" description="Basic and acidic residues" evidence="2">
    <location>
        <begin position="316"/>
        <end position="326"/>
    </location>
</feature>
<accession>A0ABW7RP91</accession>
<protein>
    <submittedName>
        <fullName evidence="4">NAD-dependent epimerase/dehydratase family protein</fullName>
    </submittedName>
</protein>
<dbReference type="InterPro" id="IPR036291">
    <property type="entry name" value="NAD(P)-bd_dom_sf"/>
</dbReference>
<proteinExistence type="inferred from homology"/>
<name>A0ABW7RP91_9ACTN</name>
<dbReference type="Pfam" id="PF01370">
    <property type="entry name" value="Epimerase"/>
    <property type="match status" value="1"/>
</dbReference>
<evidence type="ECO:0000256" key="1">
    <source>
        <dbReference type="ARBA" id="ARBA00007637"/>
    </source>
</evidence>
<feature type="region of interest" description="Disordered" evidence="2">
    <location>
        <begin position="305"/>
        <end position="326"/>
    </location>
</feature>
<dbReference type="Gene3D" id="3.40.50.720">
    <property type="entry name" value="NAD(P)-binding Rossmann-like Domain"/>
    <property type="match status" value="1"/>
</dbReference>
<gene>
    <name evidence="4" type="ORF">ACH4GP_30725</name>
</gene>
<sequence length="326" mass="33947">MRLLVIGAGMVGAHVVRAAAESGWEVAALDRSPAALEHVRPWASAGTLHVDIADRTALNDAIHRFSPDTVVHTASRIPAEDTASATEASAQVRAYAQATASVAHATASAEVRRVVLTSSLAVYDLRSTSGPLTETLPPRPRSVYGRGKHAEELVAVRLLGSTSTSLAVLRLVGTYGPGRGGGKLHRSLRRLCEEARLATAAGRPVHVPEDFHGREYLHASDAARAVLSASDPRQPDGVFNIATGHVITASDLAAALTSAGYPATASFTGGAATCPLLDTARSERLLGFRARIGLADGIADLLSTPRSDTLAGPAEDGGKNNERLMP</sequence>
<feature type="domain" description="NAD-dependent epimerase/dehydratase" evidence="3">
    <location>
        <begin position="4"/>
        <end position="242"/>
    </location>
</feature>
<dbReference type="SUPFAM" id="SSF51735">
    <property type="entry name" value="NAD(P)-binding Rossmann-fold domains"/>
    <property type="match status" value="1"/>
</dbReference>
<dbReference type="RefSeq" id="WP_397675686.1">
    <property type="nucleotide sequence ID" value="NZ_JBIRGH010000026.1"/>
</dbReference>
<dbReference type="EMBL" id="JBIRGH010000026">
    <property type="protein sequence ID" value="MFH8588714.1"/>
    <property type="molecule type" value="Genomic_DNA"/>
</dbReference>
<dbReference type="Proteomes" id="UP001610990">
    <property type="component" value="Unassembled WGS sequence"/>
</dbReference>
<comment type="similarity">
    <text evidence="1">Belongs to the NAD(P)-dependent epimerase/dehydratase family.</text>
</comment>
<dbReference type="PANTHER" id="PTHR43000">
    <property type="entry name" value="DTDP-D-GLUCOSE 4,6-DEHYDRATASE-RELATED"/>
    <property type="match status" value="1"/>
</dbReference>
<evidence type="ECO:0000313" key="4">
    <source>
        <dbReference type="EMBL" id="MFH8588714.1"/>
    </source>
</evidence>
<evidence type="ECO:0000259" key="3">
    <source>
        <dbReference type="Pfam" id="PF01370"/>
    </source>
</evidence>
<evidence type="ECO:0000256" key="2">
    <source>
        <dbReference type="SAM" id="MobiDB-lite"/>
    </source>
</evidence>
<comment type="caution">
    <text evidence="4">The sequence shown here is derived from an EMBL/GenBank/DDBJ whole genome shotgun (WGS) entry which is preliminary data.</text>
</comment>
<dbReference type="InterPro" id="IPR001509">
    <property type="entry name" value="Epimerase_deHydtase"/>
</dbReference>